<name>A0A4R5XEY0_9AGAM</name>
<evidence type="ECO:0000313" key="2">
    <source>
        <dbReference type="EMBL" id="TDL29115.1"/>
    </source>
</evidence>
<dbReference type="AlphaFoldDB" id="A0A4R5XEY0"/>
<dbReference type="Proteomes" id="UP000294933">
    <property type="component" value="Unassembled WGS sequence"/>
</dbReference>
<feature type="region of interest" description="Disordered" evidence="1">
    <location>
        <begin position="78"/>
        <end position="102"/>
    </location>
</feature>
<evidence type="ECO:0000313" key="3">
    <source>
        <dbReference type="Proteomes" id="UP000294933"/>
    </source>
</evidence>
<feature type="compositionally biased region" description="Polar residues" evidence="1">
    <location>
        <begin position="78"/>
        <end position="88"/>
    </location>
</feature>
<keyword evidence="3" id="KW-1185">Reference proteome</keyword>
<reference evidence="2 3" key="1">
    <citation type="submission" date="2018-06" db="EMBL/GenBank/DDBJ databases">
        <title>A transcriptomic atlas of mushroom development highlights an independent origin of complex multicellularity.</title>
        <authorList>
            <consortium name="DOE Joint Genome Institute"/>
            <person name="Krizsan K."/>
            <person name="Almasi E."/>
            <person name="Merenyi Z."/>
            <person name="Sahu N."/>
            <person name="Viragh M."/>
            <person name="Koszo T."/>
            <person name="Mondo S."/>
            <person name="Kiss B."/>
            <person name="Balint B."/>
            <person name="Kues U."/>
            <person name="Barry K."/>
            <person name="Hegedus J.C."/>
            <person name="Henrissat B."/>
            <person name="Johnson J."/>
            <person name="Lipzen A."/>
            <person name="Ohm R."/>
            <person name="Nagy I."/>
            <person name="Pangilinan J."/>
            <person name="Yan J."/>
            <person name="Xiong Y."/>
            <person name="Grigoriev I.V."/>
            <person name="Hibbett D.S."/>
            <person name="Nagy L.G."/>
        </authorList>
    </citation>
    <scope>NUCLEOTIDE SEQUENCE [LARGE SCALE GENOMIC DNA]</scope>
    <source>
        <strain evidence="2 3">SZMC22713</strain>
    </source>
</reference>
<gene>
    <name evidence="2" type="ORF">BD410DRAFT_779419</name>
</gene>
<proteinExistence type="predicted"/>
<organism evidence="2 3">
    <name type="scientific">Rickenella mellea</name>
    <dbReference type="NCBI Taxonomy" id="50990"/>
    <lineage>
        <taxon>Eukaryota</taxon>
        <taxon>Fungi</taxon>
        <taxon>Dikarya</taxon>
        <taxon>Basidiomycota</taxon>
        <taxon>Agaricomycotina</taxon>
        <taxon>Agaricomycetes</taxon>
        <taxon>Hymenochaetales</taxon>
        <taxon>Rickenellaceae</taxon>
        <taxon>Rickenella</taxon>
    </lineage>
</organism>
<protein>
    <submittedName>
        <fullName evidence="2">Uncharacterized protein</fullName>
    </submittedName>
</protein>
<dbReference type="VEuPathDB" id="FungiDB:BD410DRAFT_779419"/>
<evidence type="ECO:0000256" key="1">
    <source>
        <dbReference type="SAM" id="MobiDB-lite"/>
    </source>
</evidence>
<accession>A0A4R5XEY0</accession>
<sequence length="102" mass="11225">MAVMQSRPAEISVCDTRPPTVAISFANDEDLTRPISEIVEAIIHPKSSGVSSVVMSRNDVNSVVQALKAFLQQRTDVTRMPSTATNQHRLLPTAQPKRWSLP</sequence>
<dbReference type="EMBL" id="ML170156">
    <property type="protein sequence ID" value="TDL29115.1"/>
    <property type="molecule type" value="Genomic_DNA"/>
</dbReference>